<dbReference type="AlphaFoldDB" id="A0AA45V903"/>
<reference evidence="2 3" key="1">
    <citation type="submission" date="2016-10" db="EMBL/GenBank/DDBJ databases">
        <authorList>
            <person name="Varghese N."/>
            <person name="Submissions S."/>
        </authorList>
    </citation>
    <scope>NUCLEOTIDE SEQUENCE [LARGE SCALE GENOMIC DNA]</scope>
    <source>
        <strain evidence="2 3">DSM 20219</strain>
    </source>
</reference>
<protein>
    <submittedName>
        <fullName evidence="2">Uncharacterized protein</fullName>
    </submittedName>
</protein>
<dbReference type="RefSeq" id="WP_230473326.1">
    <property type="nucleotide sequence ID" value="NZ_FNRW01000005.1"/>
</dbReference>
<dbReference type="GeneID" id="69578259"/>
<accession>A0AA45V903</accession>
<evidence type="ECO:0000256" key="1">
    <source>
        <dbReference type="SAM" id="MobiDB-lite"/>
    </source>
</evidence>
<dbReference type="EMBL" id="FNRW01000005">
    <property type="protein sequence ID" value="SEB64755.1"/>
    <property type="molecule type" value="Genomic_DNA"/>
</dbReference>
<feature type="region of interest" description="Disordered" evidence="1">
    <location>
        <begin position="229"/>
        <end position="289"/>
    </location>
</feature>
<dbReference type="Proteomes" id="UP000182842">
    <property type="component" value="Unassembled WGS sequence"/>
</dbReference>
<feature type="region of interest" description="Disordered" evidence="1">
    <location>
        <begin position="1"/>
        <end position="41"/>
    </location>
</feature>
<feature type="compositionally biased region" description="Basic and acidic residues" evidence="1">
    <location>
        <begin position="271"/>
        <end position="288"/>
    </location>
</feature>
<name>A0AA45V903_BIFLN</name>
<gene>
    <name evidence="2" type="ORF">SAMN04489748_1650</name>
</gene>
<organism evidence="2 3">
    <name type="scientific">Bifidobacterium longum</name>
    <dbReference type="NCBI Taxonomy" id="216816"/>
    <lineage>
        <taxon>Bacteria</taxon>
        <taxon>Bacillati</taxon>
        <taxon>Actinomycetota</taxon>
        <taxon>Actinomycetes</taxon>
        <taxon>Bifidobacteriales</taxon>
        <taxon>Bifidobacteriaceae</taxon>
        <taxon>Bifidobacterium</taxon>
    </lineage>
</organism>
<evidence type="ECO:0000313" key="3">
    <source>
        <dbReference type="Proteomes" id="UP000182842"/>
    </source>
</evidence>
<sequence length="314" mass="35916">MSTDRNNRSHRPKGLPPRVAGTFEPEACGGHETGIRPPEPPDRIELMELERLARTMPAPRPGDIAWRFGTHTIPQQAIDMRYGRDDIRLQRLVILTHADEDTRRMLAARMHDHDWIRSHATPLFKDRACIIIPEPDPWDEPGHEPGRPDTRPVWPHPIDTRMIAEDCAAHLDIRRSYTPTRVSRTGNETHVECVDDTTHTSRSYRTGTNIAHLPDGACIEHAADGRWHVIHDDPPLPPRPADRPHAREDTRPHDPRPDTEPEPEPNPDPPGRSDEADRPRRPASDPRMRQAWIRFLTGLFQGVSSIIRESRRAH</sequence>
<comment type="caution">
    <text evidence="2">The sequence shown here is derived from an EMBL/GenBank/DDBJ whole genome shotgun (WGS) entry which is preliminary data.</text>
</comment>
<evidence type="ECO:0000313" key="2">
    <source>
        <dbReference type="EMBL" id="SEB64755.1"/>
    </source>
</evidence>
<feature type="compositionally biased region" description="Basic and acidic residues" evidence="1">
    <location>
        <begin position="229"/>
        <end position="259"/>
    </location>
</feature>
<proteinExistence type="predicted"/>